<protein>
    <recommendedName>
        <fullName evidence="2">Ferrochelatase</fullName>
    </recommendedName>
</protein>
<gene>
    <name evidence="1" type="ORF">MNB_SM-5-702</name>
</gene>
<dbReference type="InterPro" id="IPR035911">
    <property type="entry name" value="MurE/MurF_N"/>
</dbReference>
<name>A0A1W1BH27_9ZZZZ</name>
<organism evidence="1">
    <name type="scientific">hydrothermal vent metagenome</name>
    <dbReference type="NCBI Taxonomy" id="652676"/>
    <lineage>
        <taxon>unclassified sequences</taxon>
        <taxon>metagenomes</taxon>
        <taxon>ecological metagenomes</taxon>
    </lineage>
</organism>
<evidence type="ECO:0008006" key="2">
    <source>
        <dbReference type="Google" id="ProtNLM"/>
    </source>
</evidence>
<reference evidence="1" key="1">
    <citation type="submission" date="2016-10" db="EMBL/GenBank/DDBJ databases">
        <authorList>
            <person name="de Groot N.N."/>
        </authorList>
    </citation>
    <scope>NUCLEOTIDE SEQUENCE</scope>
</reference>
<proteinExistence type="predicted"/>
<dbReference type="EMBL" id="FPHH01000021">
    <property type="protein sequence ID" value="SFV52813.1"/>
    <property type="molecule type" value="Genomic_DNA"/>
</dbReference>
<evidence type="ECO:0000313" key="1">
    <source>
        <dbReference type="EMBL" id="SFV52813.1"/>
    </source>
</evidence>
<sequence length="339" mass="39288">MRLENILALTHGELINSPFVNSFENIVFEAKAVRRGDLFIAFDEEMIEDAILNGAYGVVFDKPTQISDSEIAWIKVTDLEEALKRILRFILIDKEIEVYECNEIILKLALQVVTEPNFIALHGDIKTLYKTLSSLENRAVILFSPALTSSDIFTNVKKLPSSCDENINIVEQTLFETSFIYDNIFYERQLLSPFFMPYLEQLLHLFKVLKINFRLRKFTPIDHFEAVFTNNKFEIKEFGTSDKVLIFEKNSALVEKEIAFLQKQATWANILYIIPHTAFDKLDETIRSNQNILTYKSENEIKNLLRAQHFHFALIVGVDKSILTIPLIKQRQTSLFDFS</sequence>
<dbReference type="SUPFAM" id="SSF63418">
    <property type="entry name" value="MurE/MurF N-terminal domain"/>
    <property type="match status" value="1"/>
</dbReference>
<dbReference type="AlphaFoldDB" id="A0A1W1BH27"/>
<dbReference type="Gene3D" id="3.40.1390.10">
    <property type="entry name" value="MurE/MurF, N-terminal domain"/>
    <property type="match status" value="1"/>
</dbReference>
<accession>A0A1W1BH27</accession>